<dbReference type="RefSeq" id="WP_272779180.1">
    <property type="nucleotide sequence ID" value="NZ_JAQQLI010000042.1"/>
</dbReference>
<dbReference type="InterPro" id="IPR050585">
    <property type="entry name" value="Xaa-Pro_dipeptidyl-ppase/CocE"/>
</dbReference>
<dbReference type="NCBIfam" id="TIGR00976">
    <property type="entry name" value="CocE_NonD"/>
    <property type="match status" value="1"/>
</dbReference>
<dbReference type="SUPFAM" id="SSF49785">
    <property type="entry name" value="Galactose-binding domain-like"/>
    <property type="match status" value="1"/>
</dbReference>
<dbReference type="InterPro" id="IPR008979">
    <property type="entry name" value="Galactose-bd-like_sf"/>
</dbReference>
<dbReference type="InterPro" id="IPR029058">
    <property type="entry name" value="AB_hydrolase_fold"/>
</dbReference>
<dbReference type="InterPro" id="IPR005674">
    <property type="entry name" value="CocE/Ser_esterase"/>
</dbReference>
<dbReference type="EMBL" id="JAQQLI010000042">
    <property type="protein sequence ID" value="MDC7788346.1"/>
    <property type="molecule type" value="Genomic_DNA"/>
</dbReference>
<dbReference type="GO" id="GO:0016787">
    <property type="term" value="F:hydrolase activity"/>
    <property type="evidence" value="ECO:0007669"/>
    <property type="project" value="UniProtKB-KW"/>
</dbReference>
<dbReference type="InterPro" id="IPR013736">
    <property type="entry name" value="Xaa-Pro_dipept_C"/>
</dbReference>
<name>A0ABT5JG74_RHOTP</name>
<feature type="domain" description="Xaa-Pro dipeptidyl-peptidase C-terminal" evidence="2">
    <location>
        <begin position="338"/>
        <end position="577"/>
    </location>
</feature>
<dbReference type="PANTHER" id="PTHR43056">
    <property type="entry name" value="PEPTIDASE S9 PROLYL OLIGOPEPTIDASE"/>
    <property type="match status" value="1"/>
</dbReference>
<evidence type="ECO:0000259" key="2">
    <source>
        <dbReference type="SMART" id="SM00939"/>
    </source>
</evidence>
<reference evidence="3" key="2">
    <citation type="submission" date="2023-02" db="EMBL/GenBank/DDBJ databases">
        <authorList>
            <person name="Rayyan A."/>
            <person name="Meyer T."/>
            <person name="Kyndt J.A."/>
        </authorList>
    </citation>
    <scope>NUCLEOTIDE SEQUENCE</scope>
    <source>
        <strain evidence="3">DSM 9987</strain>
    </source>
</reference>
<keyword evidence="4" id="KW-1185">Reference proteome</keyword>
<evidence type="ECO:0000313" key="4">
    <source>
        <dbReference type="Proteomes" id="UP001165652"/>
    </source>
</evidence>
<proteinExistence type="predicted"/>
<dbReference type="SMART" id="SM00939">
    <property type="entry name" value="PepX_C"/>
    <property type="match status" value="1"/>
</dbReference>
<dbReference type="Gene3D" id="2.60.120.260">
    <property type="entry name" value="Galactose-binding domain-like"/>
    <property type="match status" value="1"/>
</dbReference>
<dbReference type="Pfam" id="PF02129">
    <property type="entry name" value="Peptidase_S15"/>
    <property type="match status" value="1"/>
</dbReference>
<keyword evidence="1 3" id="KW-0378">Hydrolase</keyword>
<dbReference type="SUPFAM" id="SSF53474">
    <property type="entry name" value="alpha/beta-Hydrolases"/>
    <property type="match status" value="1"/>
</dbReference>
<sequence>MTEDTLAEPAAAGPVETVVETVTTARGPTMIFEKDVPVPVGDGLVLRANVFRPDREGRFPVVMAHGLYGKDVHFADGFAPQWERLNTLHPDLFTTGTSGRFLRWETVDPEVWVPDGFVVIQVDSRGSGKSPGYLDPRSPREIQDYHDAIEWAGTQPWSNGKVGLIGISYYAFTQWAVAALQPRHLAAIVPWEGFLDYYRDAYRHGGIFSNGFTTAWWPRQVLVNQHGNGETRYRDRDTGRPNTGPALPAAMLEGNRTDYVGEFLRHPLRDAWYRERAPDPARITVPLLSAGNWGGPGLHLRGNIDGFLGAASAQKWLSVHDGTHFESFYLPDYVALQKRFFDRFLKGERNGFDDEPRVRLSIRSPHGAVRRDEHEFPLARTRWTRMHLDAASRALTPEPPSVESAVSYDAQGDGVDFSTAPFETETEITGFVSARLWVASSTTDMDMFAVLRAFAPDGSEVVFDGAHEKTPPSRGWLRASHRRLDPARSRPWRPVHAHEAIEPLTPGEPVAVDVEIWPTSLVLPKGYRLVLTLMGRDFEYPGVPGRMRHDHPQDRGGPEFAGTCTILTGGARDSALLLPVIPPR</sequence>
<dbReference type="InterPro" id="IPR000383">
    <property type="entry name" value="Xaa-Pro-like_dom"/>
</dbReference>
<dbReference type="PANTHER" id="PTHR43056:SF10">
    <property type="entry name" value="COCE_NOND FAMILY, PUTATIVE (AFU_ORTHOLOGUE AFUA_7G00600)-RELATED"/>
    <property type="match status" value="1"/>
</dbReference>
<reference evidence="3" key="1">
    <citation type="journal article" date="2023" name="Microbiol Resour">
        <title>Genome Sequences of Rhodoplanes serenus and Two Thermotolerant Strains, Rhodoplanes tepidamans and 'Rhodoplanes cryptolactis,' Further Refine the Genus.</title>
        <authorList>
            <person name="Rayyan A.A."/>
            <person name="Kyndt J.A."/>
        </authorList>
    </citation>
    <scope>NUCLEOTIDE SEQUENCE</scope>
    <source>
        <strain evidence="3">DSM 9987</strain>
    </source>
</reference>
<dbReference type="Pfam" id="PF08530">
    <property type="entry name" value="PepX_C"/>
    <property type="match status" value="1"/>
</dbReference>
<dbReference type="Gene3D" id="1.10.3020.20">
    <property type="match status" value="1"/>
</dbReference>
<protein>
    <submittedName>
        <fullName evidence="3">CocE/NonD family hydrolase</fullName>
    </submittedName>
</protein>
<evidence type="ECO:0000256" key="1">
    <source>
        <dbReference type="ARBA" id="ARBA00022801"/>
    </source>
</evidence>
<accession>A0ABT5JG74</accession>
<organism evidence="3 4">
    <name type="scientific">Rhodoplanes tepidamans</name>
    <name type="common">Rhodoplanes cryptolactis</name>
    <dbReference type="NCBI Taxonomy" id="200616"/>
    <lineage>
        <taxon>Bacteria</taxon>
        <taxon>Pseudomonadati</taxon>
        <taxon>Pseudomonadota</taxon>
        <taxon>Alphaproteobacteria</taxon>
        <taxon>Hyphomicrobiales</taxon>
        <taxon>Nitrobacteraceae</taxon>
        <taxon>Rhodoplanes</taxon>
    </lineage>
</organism>
<dbReference type="Proteomes" id="UP001165652">
    <property type="component" value="Unassembled WGS sequence"/>
</dbReference>
<gene>
    <name evidence="3" type="ORF">PQJ73_21875</name>
</gene>
<dbReference type="Gene3D" id="3.40.50.1820">
    <property type="entry name" value="alpha/beta hydrolase"/>
    <property type="match status" value="1"/>
</dbReference>
<comment type="caution">
    <text evidence="3">The sequence shown here is derived from an EMBL/GenBank/DDBJ whole genome shotgun (WGS) entry which is preliminary data.</text>
</comment>
<evidence type="ECO:0000313" key="3">
    <source>
        <dbReference type="EMBL" id="MDC7788346.1"/>
    </source>
</evidence>